<evidence type="ECO:0000313" key="2">
    <source>
        <dbReference type="EMBL" id="CDN88052.1"/>
    </source>
</evidence>
<dbReference type="SUPFAM" id="SSF55729">
    <property type="entry name" value="Acyl-CoA N-acyltransferases (Nat)"/>
    <property type="match status" value="1"/>
</dbReference>
<evidence type="ECO:0000313" key="3">
    <source>
        <dbReference type="Proteomes" id="UP000028878"/>
    </source>
</evidence>
<dbReference type="InterPro" id="IPR022050">
    <property type="entry name" value="T_hemolysin"/>
</dbReference>
<dbReference type="RefSeq" id="WP_009517958.1">
    <property type="nucleotide sequence ID" value="NZ_CCAE010000018.1"/>
</dbReference>
<proteinExistence type="predicted"/>
<keyword evidence="3" id="KW-1185">Reference proteome</keyword>
<feature type="region of interest" description="Disordered" evidence="1">
    <location>
        <begin position="1"/>
        <end position="27"/>
    </location>
</feature>
<accession>A0A1L1PDF3</accession>
<dbReference type="AlphaFoldDB" id="A0A1L1PDF3"/>
<sequence>MNTQISYPAGVTSACRGPGAPGEAPRGPLVLRPLAGAARDRGLDLIRRRFQQEHQAQLTHFMPRLLGLLDAAGALAGAAGCRPAASETLFLERYVDLPIEQAIAAVAGEPVARHEVVEVGNLAATSPGCARVLIVALTDWLAGQGYRWVAFTGTRSLLNSFRRLGLTPRVLAPADPARMGEALPQWGRYYAQQPQVVFGEIPPAQRQLAQSPDAQAWWPGVA</sequence>
<name>A0A1L1PDF3_HYDIT</name>
<dbReference type="Pfam" id="PF12261">
    <property type="entry name" value="T_hemolysin"/>
    <property type="match status" value="1"/>
</dbReference>
<reference evidence="3" key="1">
    <citation type="submission" date="2014-02" db="EMBL/GenBank/DDBJ databases">
        <authorList>
            <person name="Gan H."/>
        </authorList>
    </citation>
    <scope>NUCLEOTIDE SEQUENCE [LARGE SCALE GENOMIC DNA]</scope>
    <source>
        <strain evidence="3">S1</strain>
    </source>
</reference>
<organism evidence="2 3">
    <name type="scientific">Hydrogenophaga intermedia</name>
    <dbReference type="NCBI Taxonomy" id="65786"/>
    <lineage>
        <taxon>Bacteria</taxon>
        <taxon>Pseudomonadati</taxon>
        <taxon>Pseudomonadota</taxon>
        <taxon>Betaproteobacteria</taxon>
        <taxon>Burkholderiales</taxon>
        <taxon>Comamonadaceae</taxon>
        <taxon>Hydrogenophaga</taxon>
    </lineage>
</organism>
<evidence type="ECO:0000256" key="1">
    <source>
        <dbReference type="SAM" id="MobiDB-lite"/>
    </source>
</evidence>
<feature type="compositionally biased region" description="Low complexity" evidence="1">
    <location>
        <begin position="16"/>
        <end position="27"/>
    </location>
</feature>
<evidence type="ECO:0008006" key="4">
    <source>
        <dbReference type="Google" id="ProtNLM"/>
    </source>
</evidence>
<reference evidence="3" key="2">
    <citation type="submission" date="2014-11" db="EMBL/GenBank/DDBJ databases">
        <title>Draft genome sequence of Hydrogenophaga intermedia S1.</title>
        <authorList>
            <person name="Gan H.M."/>
            <person name="Chew T.H."/>
            <person name="Stolz A."/>
        </authorList>
    </citation>
    <scope>NUCLEOTIDE SEQUENCE [LARGE SCALE GENOMIC DNA]</scope>
    <source>
        <strain evidence="3">S1</strain>
    </source>
</reference>
<protein>
    <recommendedName>
        <fullName evidence="4">Thermostable hemolysin</fullName>
    </recommendedName>
</protein>
<dbReference type="EMBL" id="CCAE010000018">
    <property type="protein sequence ID" value="CDN88052.1"/>
    <property type="molecule type" value="Genomic_DNA"/>
</dbReference>
<dbReference type="InterPro" id="IPR016181">
    <property type="entry name" value="Acyl_CoA_acyltransferase"/>
</dbReference>
<dbReference type="Proteomes" id="UP000028878">
    <property type="component" value="Unassembled WGS sequence"/>
</dbReference>
<gene>
    <name evidence="2" type="ORF">BN948_02483</name>
</gene>